<evidence type="ECO:0000313" key="9">
    <source>
        <dbReference type="Proteomes" id="UP001186944"/>
    </source>
</evidence>
<evidence type="ECO:0000256" key="2">
    <source>
        <dbReference type="ARBA" id="ARBA00006843"/>
    </source>
</evidence>
<keyword evidence="5 7" id="KW-0472">Membrane</keyword>
<dbReference type="Pfam" id="PF04505">
    <property type="entry name" value="CD225"/>
    <property type="match status" value="1"/>
</dbReference>
<organism evidence="8 9">
    <name type="scientific">Pinctada imbricata</name>
    <name type="common">Atlantic pearl-oyster</name>
    <name type="synonym">Pinctada martensii</name>
    <dbReference type="NCBI Taxonomy" id="66713"/>
    <lineage>
        <taxon>Eukaryota</taxon>
        <taxon>Metazoa</taxon>
        <taxon>Spiralia</taxon>
        <taxon>Lophotrochozoa</taxon>
        <taxon>Mollusca</taxon>
        <taxon>Bivalvia</taxon>
        <taxon>Autobranchia</taxon>
        <taxon>Pteriomorphia</taxon>
        <taxon>Pterioida</taxon>
        <taxon>Pterioidea</taxon>
        <taxon>Pteriidae</taxon>
        <taxon>Pinctada</taxon>
    </lineage>
</organism>
<keyword evidence="4 7" id="KW-1133">Transmembrane helix</keyword>
<reference evidence="8" key="1">
    <citation type="submission" date="2019-08" db="EMBL/GenBank/DDBJ databases">
        <title>The improved chromosome-level genome for the pearl oyster Pinctada fucata martensii using PacBio sequencing and Hi-C.</title>
        <authorList>
            <person name="Zheng Z."/>
        </authorList>
    </citation>
    <scope>NUCLEOTIDE SEQUENCE</scope>
    <source>
        <strain evidence="8">ZZ-2019</strain>
        <tissue evidence="8">Adductor muscle</tissue>
    </source>
</reference>
<sequence>MDNPAISNSNGFSDLTGNDAIELRQTTSTNGVSATGKDETAMAVPKYDSSGKSKSVSYVDSTEKHSRKSDPIESMNRDKFDTPVLESRPPSYLWLAICTTIFFNPLLGLIAIVVALQADNEYIKGNSPKARWLGQIVKILCILSIVITFLLVTILAIFLNIDFTRI</sequence>
<evidence type="ECO:0000256" key="7">
    <source>
        <dbReference type="SAM" id="Phobius"/>
    </source>
</evidence>
<dbReference type="InterPro" id="IPR051423">
    <property type="entry name" value="CD225/Dispanin"/>
</dbReference>
<feature type="compositionally biased region" description="Basic and acidic residues" evidence="6">
    <location>
        <begin position="61"/>
        <end position="78"/>
    </location>
</feature>
<dbReference type="AlphaFoldDB" id="A0AA88XWY1"/>
<proteinExistence type="inferred from homology"/>
<evidence type="ECO:0000313" key="8">
    <source>
        <dbReference type="EMBL" id="KAK3091852.1"/>
    </source>
</evidence>
<feature type="region of interest" description="Disordered" evidence="6">
    <location>
        <begin position="1"/>
        <end position="78"/>
    </location>
</feature>
<feature type="compositionally biased region" description="Polar residues" evidence="6">
    <location>
        <begin position="50"/>
        <end position="60"/>
    </location>
</feature>
<dbReference type="GO" id="GO:0016020">
    <property type="term" value="C:membrane"/>
    <property type="evidence" value="ECO:0007669"/>
    <property type="project" value="UniProtKB-SubCell"/>
</dbReference>
<feature type="compositionally biased region" description="Polar residues" evidence="6">
    <location>
        <begin position="1"/>
        <end position="16"/>
    </location>
</feature>
<dbReference type="EMBL" id="VSWD01000010">
    <property type="protein sequence ID" value="KAK3091852.1"/>
    <property type="molecule type" value="Genomic_DNA"/>
</dbReference>
<evidence type="ECO:0000256" key="6">
    <source>
        <dbReference type="SAM" id="MobiDB-lite"/>
    </source>
</evidence>
<feature type="transmembrane region" description="Helical" evidence="7">
    <location>
        <begin position="92"/>
        <end position="116"/>
    </location>
</feature>
<accession>A0AA88XWY1</accession>
<dbReference type="PANTHER" id="PTHR14948">
    <property type="entry name" value="NG5"/>
    <property type="match status" value="1"/>
</dbReference>
<dbReference type="Proteomes" id="UP001186944">
    <property type="component" value="Unassembled WGS sequence"/>
</dbReference>
<comment type="similarity">
    <text evidence="2">Belongs to the CD225/Dispanin family.</text>
</comment>
<evidence type="ECO:0000256" key="3">
    <source>
        <dbReference type="ARBA" id="ARBA00022692"/>
    </source>
</evidence>
<gene>
    <name evidence="8" type="ORF">FSP39_023175</name>
</gene>
<dbReference type="PANTHER" id="PTHR14948:SF25">
    <property type="entry name" value="DUF4190 DOMAIN-CONTAINING PROTEIN"/>
    <property type="match status" value="1"/>
</dbReference>
<dbReference type="InterPro" id="IPR007593">
    <property type="entry name" value="CD225/Dispanin_fam"/>
</dbReference>
<evidence type="ECO:0000256" key="1">
    <source>
        <dbReference type="ARBA" id="ARBA00004370"/>
    </source>
</evidence>
<keyword evidence="9" id="KW-1185">Reference proteome</keyword>
<keyword evidence="3 7" id="KW-0812">Transmembrane</keyword>
<feature type="transmembrane region" description="Helical" evidence="7">
    <location>
        <begin position="136"/>
        <end position="161"/>
    </location>
</feature>
<name>A0AA88XWY1_PINIB</name>
<comment type="subcellular location">
    <subcellularLocation>
        <location evidence="1">Membrane</location>
    </subcellularLocation>
</comment>
<feature type="compositionally biased region" description="Polar residues" evidence="6">
    <location>
        <begin position="24"/>
        <end position="33"/>
    </location>
</feature>
<comment type="caution">
    <text evidence="8">The sequence shown here is derived from an EMBL/GenBank/DDBJ whole genome shotgun (WGS) entry which is preliminary data.</text>
</comment>
<evidence type="ECO:0000256" key="5">
    <source>
        <dbReference type="ARBA" id="ARBA00023136"/>
    </source>
</evidence>
<evidence type="ECO:0000256" key="4">
    <source>
        <dbReference type="ARBA" id="ARBA00022989"/>
    </source>
</evidence>
<protein>
    <submittedName>
        <fullName evidence="8">Uncharacterized protein</fullName>
    </submittedName>
</protein>